<organism evidence="4 5">
    <name type="scientific">Candidatus Bodocaedibacter vickermanii</name>
    <dbReference type="NCBI Taxonomy" id="2741701"/>
    <lineage>
        <taxon>Bacteria</taxon>
        <taxon>Pseudomonadati</taxon>
        <taxon>Pseudomonadota</taxon>
        <taxon>Alphaproteobacteria</taxon>
        <taxon>Holosporales</taxon>
        <taxon>Candidatus Paracaedibacteraceae</taxon>
        <taxon>Candidatus Bodocaedibacter</taxon>
    </lineage>
</organism>
<feature type="compositionally biased region" description="Low complexity" evidence="2">
    <location>
        <begin position="269"/>
        <end position="282"/>
    </location>
</feature>
<accession>A0A7L9RUW4</accession>
<protein>
    <submittedName>
        <fullName evidence="4">Uncharacterized protein</fullName>
    </submittedName>
</protein>
<gene>
    <name evidence="4" type="ORF">CPBP_01134</name>
</gene>
<evidence type="ECO:0000256" key="2">
    <source>
        <dbReference type="SAM" id="MobiDB-lite"/>
    </source>
</evidence>
<keyword evidence="5" id="KW-1185">Reference proteome</keyword>
<dbReference type="Proteomes" id="UP000594001">
    <property type="component" value="Chromosome"/>
</dbReference>
<dbReference type="RefSeq" id="WP_350331894.1">
    <property type="nucleotide sequence ID" value="NZ_CP054719.1"/>
</dbReference>
<dbReference type="AlphaFoldDB" id="A0A7L9RUW4"/>
<proteinExistence type="predicted"/>
<sequence length="321" mass="33698">MKYFYLIILTLFTATHIDAAASAAPLDEGLAAALATAQGAKRMHKVSASGAETPTHSDAGSRASSYTGSFGGASTIMAKHALYELEMTAETDITVEYGKLMKSYQELLRLSSKTDTRLSQFVGVVETLLPGGIDRASADEDGVTSLQTAFRQLSQMYRTLRKSYDGATGKTTVLETTVSELQAIIATLPPRPTEPMGTEMSPPRLAAFKAAAVEESDVVVGLRARVTELEAAAAEKDRLATENATALETATAERDRLAAENAKLTAAAAKPAATSTTKGASKGVREPLLGGNYTQLDDGASASKGKKGSNKEEGCPSCTMM</sequence>
<feature type="region of interest" description="Disordered" evidence="2">
    <location>
        <begin position="269"/>
        <end position="321"/>
    </location>
</feature>
<keyword evidence="1" id="KW-0175">Coiled coil</keyword>
<evidence type="ECO:0000256" key="3">
    <source>
        <dbReference type="SAM" id="SignalP"/>
    </source>
</evidence>
<feature type="chain" id="PRO_5032369009" evidence="3">
    <location>
        <begin position="24"/>
        <end position="321"/>
    </location>
</feature>
<feature type="coiled-coil region" evidence="1">
    <location>
        <begin position="229"/>
        <end position="267"/>
    </location>
</feature>
<evidence type="ECO:0000313" key="4">
    <source>
        <dbReference type="EMBL" id="QOL20342.1"/>
    </source>
</evidence>
<dbReference type="KEGG" id="pbal:CPBP_01134"/>
<reference evidence="4 5" key="1">
    <citation type="submission" date="2020-06" db="EMBL/GenBank/DDBJ databases">
        <title>The endosymbiont of the kinetoplastid Bodo saltans is a Paracaedibacter-like alpha-proteobacterium possessing a putative toxin-antitoxin system.</title>
        <authorList>
            <person name="Midha S."/>
            <person name="Rigden D.J."/>
            <person name="Siozios S."/>
            <person name="Hurst G.D.D."/>
            <person name="Jackson A.P."/>
        </authorList>
    </citation>
    <scope>NUCLEOTIDE SEQUENCE [LARGE SCALE GENOMIC DNA]</scope>
    <source>
        <strain evidence="4">Lake Konstanz</strain>
    </source>
</reference>
<evidence type="ECO:0000256" key="1">
    <source>
        <dbReference type="SAM" id="Coils"/>
    </source>
</evidence>
<feature type="compositionally biased region" description="Polar residues" evidence="2">
    <location>
        <begin position="50"/>
        <end position="64"/>
    </location>
</feature>
<evidence type="ECO:0000313" key="5">
    <source>
        <dbReference type="Proteomes" id="UP000594001"/>
    </source>
</evidence>
<feature type="signal peptide" evidence="3">
    <location>
        <begin position="1"/>
        <end position="23"/>
    </location>
</feature>
<feature type="region of interest" description="Disordered" evidence="2">
    <location>
        <begin position="45"/>
        <end position="64"/>
    </location>
</feature>
<name>A0A7L9RUW4_9PROT</name>
<keyword evidence="3" id="KW-0732">Signal</keyword>
<dbReference type="EMBL" id="CP054719">
    <property type="protein sequence ID" value="QOL20342.1"/>
    <property type="molecule type" value="Genomic_DNA"/>
</dbReference>